<comment type="caution">
    <text evidence="1">The sequence shown here is derived from an EMBL/GenBank/DDBJ whole genome shotgun (WGS) entry which is preliminary data.</text>
</comment>
<proteinExistence type="predicted"/>
<dbReference type="RefSeq" id="WP_353568790.1">
    <property type="nucleotide sequence ID" value="NZ_BAABRI010000031.1"/>
</dbReference>
<accession>A0ABP9UXT4</accession>
<keyword evidence="2" id="KW-1185">Reference proteome</keyword>
<evidence type="ECO:0000313" key="1">
    <source>
        <dbReference type="EMBL" id="GAA5484683.1"/>
    </source>
</evidence>
<name>A0ABP9UXT4_9BACT</name>
<dbReference type="EMBL" id="BAABRI010000031">
    <property type="protein sequence ID" value="GAA5484683.1"/>
    <property type="molecule type" value="Genomic_DNA"/>
</dbReference>
<dbReference type="Proteomes" id="UP001476282">
    <property type="component" value="Unassembled WGS sequence"/>
</dbReference>
<organism evidence="1 2">
    <name type="scientific">Haloferula sargassicola</name>
    <dbReference type="NCBI Taxonomy" id="490096"/>
    <lineage>
        <taxon>Bacteria</taxon>
        <taxon>Pseudomonadati</taxon>
        <taxon>Verrucomicrobiota</taxon>
        <taxon>Verrucomicrobiia</taxon>
        <taxon>Verrucomicrobiales</taxon>
        <taxon>Verrucomicrobiaceae</taxon>
        <taxon>Haloferula</taxon>
    </lineage>
</organism>
<sequence>MDPAAPLRAAPNGKLGQVAPSCPPGTGAPETKMLYEELEELRACLPAGRTLFHYGKDWYAIQLLRLTLRQPMAVADLKRSCFAALLDKPRVRHWLGSLGKPVLTATDLDLLWPEETEAFRLTIDAFDGWAQTSRGGRQCWNLVLQLNLNTADARWLERHGYASPENDPFTYHWHPVNEGRHRTLAWARIDLDWASGEALIEEIQNDRLRIVQRELHNLEQFGARHRLGDAQGRELAGLREYWHHRLRLARAVWDEAMLSAALDLIVRELGLRRVFYHTPESGARYKGWGADGAPRSVYTTLPRRFCFRLTDEAPRFLRRVARRRKAPRFHLLDLTAGCLPGGGQAETLQGVEQAA</sequence>
<evidence type="ECO:0000313" key="2">
    <source>
        <dbReference type="Proteomes" id="UP001476282"/>
    </source>
</evidence>
<reference evidence="1 2" key="1">
    <citation type="submission" date="2024-02" db="EMBL/GenBank/DDBJ databases">
        <title>Haloferula sargassicola NBRC 104335.</title>
        <authorList>
            <person name="Ichikawa N."/>
            <person name="Katano-Makiyama Y."/>
            <person name="Hidaka K."/>
        </authorList>
    </citation>
    <scope>NUCLEOTIDE SEQUENCE [LARGE SCALE GENOMIC DNA]</scope>
    <source>
        <strain evidence="1 2">NBRC 104335</strain>
    </source>
</reference>
<protein>
    <submittedName>
        <fullName evidence="1">Uncharacterized protein</fullName>
    </submittedName>
</protein>
<gene>
    <name evidence="1" type="ORF">Hsar01_03929</name>
</gene>